<sequence>MVDADKIAVFHEGCVAEWESHKEEEPDQAANEELKKKVVIWHQKCEPYSLNLEEELVLGDYFFNPYGKIEVPQKVEKPVNSRSLYQNQRSQRQGYGEEEKI</sequence>
<organism evidence="2 3">
    <name type="scientific">Caenorhabditis briggsae</name>
    <dbReference type="NCBI Taxonomy" id="6238"/>
    <lineage>
        <taxon>Eukaryota</taxon>
        <taxon>Metazoa</taxon>
        <taxon>Ecdysozoa</taxon>
        <taxon>Nematoda</taxon>
        <taxon>Chromadorea</taxon>
        <taxon>Rhabditida</taxon>
        <taxon>Rhabditina</taxon>
        <taxon>Rhabditomorpha</taxon>
        <taxon>Rhabditoidea</taxon>
        <taxon>Rhabditidae</taxon>
        <taxon>Peloderinae</taxon>
        <taxon>Caenorhabditis</taxon>
    </lineage>
</organism>
<protein>
    <submittedName>
        <fullName evidence="2">Uncharacterized protein</fullName>
    </submittedName>
</protein>
<evidence type="ECO:0000256" key="1">
    <source>
        <dbReference type="SAM" id="MobiDB-lite"/>
    </source>
</evidence>
<dbReference type="EMBL" id="CP090896">
    <property type="protein sequence ID" value="ULT84685.1"/>
    <property type="molecule type" value="Genomic_DNA"/>
</dbReference>
<gene>
    <name evidence="2" type="ORF">L3Y34_013376</name>
</gene>
<feature type="compositionally biased region" description="Polar residues" evidence="1">
    <location>
        <begin position="80"/>
        <end position="93"/>
    </location>
</feature>
<dbReference type="Proteomes" id="UP000827892">
    <property type="component" value="Chromosome X"/>
</dbReference>
<name>A0AAE8ZV16_CAEBR</name>
<dbReference type="AlphaFoldDB" id="A0AAE8ZV16"/>
<proteinExistence type="predicted"/>
<evidence type="ECO:0000313" key="2">
    <source>
        <dbReference type="EMBL" id="ULT84685.1"/>
    </source>
</evidence>
<reference evidence="2 3" key="1">
    <citation type="submission" date="2022-05" db="EMBL/GenBank/DDBJ databases">
        <title>Chromosome-level reference genomes for two strains of Caenorhabditis briggsae: an improved platform for comparative genomics.</title>
        <authorList>
            <person name="Stevens L."/>
            <person name="Andersen E.C."/>
        </authorList>
    </citation>
    <scope>NUCLEOTIDE SEQUENCE [LARGE SCALE GENOMIC DNA]</scope>
    <source>
        <strain evidence="2">QX1410_ONT</strain>
        <tissue evidence="2">Whole-organism</tissue>
    </source>
</reference>
<accession>A0AAE8ZV16</accession>
<feature type="region of interest" description="Disordered" evidence="1">
    <location>
        <begin position="77"/>
        <end position="101"/>
    </location>
</feature>
<evidence type="ECO:0000313" key="3">
    <source>
        <dbReference type="Proteomes" id="UP000827892"/>
    </source>
</evidence>